<proteinExistence type="predicted"/>
<reference evidence="2 3" key="1">
    <citation type="submission" date="2014-02" db="EMBL/GenBank/DDBJ databases">
        <title>Transposable element dynamics among asymbiotic and ectomycorrhizal Amanita fungi.</title>
        <authorList>
            <consortium name="DOE Joint Genome Institute"/>
            <person name="Hess J."/>
            <person name="Skrede I."/>
            <person name="Wolfe B."/>
            <person name="LaButti K."/>
            <person name="Ohm R.A."/>
            <person name="Grigoriev I.V."/>
            <person name="Pringle A."/>
        </authorList>
    </citation>
    <scope>NUCLEOTIDE SEQUENCE [LARGE SCALE GENOMIC DNA]</scope>
    <source>
        <strain evidence="2 3">SKay4041</strain>
    </source>
</reference>
<organism evidence="2 3">
    <name type="scientific">Amanita thiersii Skay4041</name>
    <dbReference type="NCBI Taxonomy" id="703135"/>
    <lineage>
        <taxon>Eukaryota</taxon>
        <taxon>Fungi</taxon>
        <taxon>Dikarya</taxon>
        <taxon>Basidiomycota</taxon>
        <taxon>Agaricomycotina</taxon>
        <taxon>Agaricomycetes</taxon>
        <taxon>Agaricomycetidae</taxon>
        <taxon>Agaricales</taxon>
        <taxon>Pluteineae</taxon>
        <taxon>Amanitaceae</taxon>
        <taxon>Amanita</taxon>
    </lineage>
</organism>
<feature type="compositionally biased region" description="Basic residues" evidence="1">
    <location>
        <begin position="254"/>
        <end position="264"/>
    </location>
</feature>
<protein>
    <submittedName>
        <fullName evidence="2">Uncharacterized protein</fullName>
    </submittedName>
</protein>
<keyword evidence="3" id="KW-1185">Reference proteome</keyword>
<evidence type="ECO:0000313" key="2">
    <source>
        <dbReference type="EMBL" id="PFH46281.1"/>
    </source>
</evidence>
<feature type="compositionally biased region" description="Basic and acidic residues" evidence="1">
    <location>
        <begin position="320"/>
        <end position="332"/>
    </location>
</feature>
<feature type="compositionally biased region" description="Basic residues" evidence="1">
    <location>
        <begin position="134"/>
        <end position="148"/>
    </location>
</feature>
<gene>
    <name evidence="2" type="ORF">AMATHDRAFT_88405</name>
</gene>
<evidence type="ECO:0000256" key="1">
    <source>
        <dbReference type="SAM" id="MobiDB-lite"/>
    </source>
</evidence>
<feature type="compositionally biased region" description="Low complexity" evidence="1">
    <location>
        <begin position="356"/>
        <end position="369"/>
    </location>
</feature>
<feature type="compositionally biased region" description="Polar residues" evidence="1">
    <location>
        <begin position="265"/>
        <end position="276"/>
    </location>
</feature>
<feature type="compositionally biased region" description="Basic residues" evidence="1">
    <location>
        <begin position="198"/>
        <end position="208"/>
    </location>
</feature>
<feature type="compositionally biased region" description="Polar residues" evidence="1">
    <location>
        <begin position="210"/>
        <end position="226"/>
    </location>
</feature>
<dbReference type="EMBL" id="KZ302214">
    <property type="protein sequence ID" value="PFH46281.1"/>
    <property type="molecule type" value="Genomic_DNA"/>
</dbReference>
<dbReference type="AlphaFoldDB" id="A0A2A9NDE9"/>
<feature type="region of interest" description="Disordered" evidence="1">
    <location>
        <begin position="1"/>
        <end position="20"/>
    </location>
</feature>
<feature type="compositionally biased region" description="Acidic residues" evidence="1">
    <location>
        <begin position="579"/>
        <end position="588"/>
    </location>
</feature>
<accession>A0A2A9NDE9</accession>
<evidence type="ECO:0000313" key="3">
    <source>
        <dbReference type="Proteomes" id="UP000242287"/>
    </source>
</evidence>
<dbReference type="STRING" id="703135.A0A2A9NDE9"/>
<feature type="compositionally biased region" description="Basic and acidic residues" evidence="1">
    <location>
        <begin position="87"/>
        <end position="103"/>
    </location>
</feature>
<sequence>MDVQPKPTGTATPQVPKGPVKLAVSVEQSRAQRLQRQQARFRDRGGIFNPSSRTNGLVDILMGRRATSPRRSLRRSASCSPTKKRERTPLRTEVLDDSTDRGARSAHVLPDARATSPRKALKSVPPKEPTKKQAGAKKQSKPKTRKKATVSAGSQLAEGNAASKGRGKLPKKLANAESGQVQTDSSKNNAQGSSSRPTPRKRQSKPKKATISSENRTLPTQTNTGAHNEMRPSMPTIVEEEGAGDENPETAKSVKARKKGKKLTKSVSAGTSQRTHAVNAGVDKDMAPFLEKAVQNKKAPLTKLTHVSEKSSMSSGPSRSYEHPEHEGDSAHKQVGSAPDRLPAGDVEREQGVPATKQSSTSTAETTTLSKKRRLVVPESSDEDADNGDPPAGLKRAKPPKPHLEGSGSLMKDSQKQDGLGTSNQPISTCKEIPSGVAQTGKVVQAVKQDSQTKGVAFNPEAQVDESTGAANESKKRARHLDDLSAESVARKRVKNDYIARDSASNDNSIRVPDSKDFSSKVKKGHPKPNKKENAILLKKPPKQAAKSGKSKKTSKLNRGLPKTVLLRLKNSTPHIIDDEPDPIDFLS</sequence>
<feature type="compositionally biased region" description="Polar residues" evidence="1">
    <location>
        <begin position="177"/>
        <end position="197"/>
    </location>
</feature>
<dbReference type="Proteomes" id="UP000242287">
    <property type="component" value="Unassembled WGS sequence"/>
</dbReference>
<feature type="compositionally biased region" description="Low complexity" evidence="1">
    <location>
        <begin position="28"/>
        <end position="38"/>
    </location>
</feature>
<feature type="region of interest" description="Disordered" evidence="1">
    <location>
        <begin position="25"/>
        <end position="588"/>
    </location>
</feature>
<name>A0A2A9NDE9_9AGAR</name>
<feature type="compositionally biased region" description="Acidic residues" evidence="1">
    <location>
        <begin position="238"/>
        <end position="248"/>
    </location>
</feature>